<evidence type="ECO:0000313" key="2">
    <source>
        <dbReference type="Proteomes" id="UP000236379"/>
    </source>
</evidence>
<evidence type="ECO:0000313" key="1">
    <source>
        <dbReference type="EMBL" id="PNY79344.1"/>
    </source>
</evidence>
<reference evidence="1 2" key="1">
    <citation type="submission" date="2018-01" db="EMBL/GenBank/DDBJ databases">
        <title>Deinococcus koreensis sp. nov., a radiation-resistant bacterium isolated from river water.</title>
        <authorList>
            <person name="Choi A."/>
        </authorList>
    </citation>
    <scope>NUCLEOTIDE SEQUENCE [LARGE SCALE GENOMIC DNA]</scope>
    <source>
        <strain evidence="1 2">SJW1-2</strain>
    </source>
</reference>
<gene>
    <name evidence="1" type="ORF">CVO96_19660</name>
</gene>
<protein>
    <submittedName>
        <fullName evidence="1">Uncharacterized protein</fullName>
    </submittedName>
</protein>
<dbReference type="Proteomes" id="UP000236379">
    <property type="component" value="Unassembled WGS sequence"/>
</dbReference>
<dbReference type="EMBL" id="PPPD01000004">
    <property type="protein sequence ID" value="PNY79344.1"/>
    <property type="molecule type" value="Genomic_DNA"/>
</dbReference>
<dbReference type="AlphaFoldDB" id="A0A2K3US43"/>
<proteinExistence type="predicted"/>
<accession>A0A2K3US43</accession>
<organism evidence="1 2">
    <name type="scientific">Deinococcus koreensis</name>
    <dbReference type="NCBI Taxonomy" id="2054903"/>
    <lineage>
        <taxon>Bacteria</taxon>
        <taxon>Thermotogati</taxon>
        <taxon>Deinococcota</taxon>
        <taxon>Deinococci</taxon>
        <taxon>Deinococcales</taxon>
        <taxon>Deinococcaceae</taxon>
        <taxon>Deinococcus</taxon>
    </lineage>
</organism>
<name>A0A2K3US43_9DEIO</name>
<keyword evidence="2" id="KW-1185">Reference proteome</keyword>
<comment type="caution">
    <text evidence="1">The sequence shown here is derived from an EMBL/GenBank/DDBJ whole genome shotgun (WGS) entry which is preliminary data.</text>
</comment>
<sequence length="121" mass="13360">MERTTDIDVVLALMKGRVDLYGDRFGSVQFQRGMLTLLHSKTITVRVLTTLKSAPNMKPLKALGAQVNTLPSSFTGSMVIVQGRAVILPLKHGGYAIMRGPTEAAQTQGLMELYWRYSSPY</sequence>